<dbReference type="InterPro" id="IPR029063">
    <property type="entry name" value="SAM-dependent_MTases_sf"/>
</dbReference>
<dbReference type="SUPFAM" id="SSF53335">
    <property type="entry name" value="S-adenosyl-L-methionine-dependent methyltransferases"/>
    <property type="match status" value="1"/>
</dbReference>
<evidence type="ECO:0000256" key="3">
    <source>
        <dbReference type="ARBA" id="ARBA00022679"/>
    </source>
</evidence>
<feature type="transmembrane region" description="Helical" evidence="5">
    <location>
        <begin position="45"/>
        <end position="66"/>
    </location>
</feature>
<dbReference type="PANTHER" id="PTHR13610">
    <property type="entry name" value="METHYLTRANSFERASE DOMAIN-CONTAINING PROTEIN"/>
    <property type="match status" value="1"/>
</dbReference>
<dbReference type="GO" id="GO:0032259">
    <property type="term" value="P:methylation"/>
    <property type="evidence" value="ECO:0007669"/>
    <property type="project" value="UniProtKB-KW"/>
</dbReference>
<dbReference type="GO" id="GO:0005739">
    <property type="term" value="C:mitochondrion"/>
    <property type="evidence" value="ECO:0007669"/>
    <property type="project" value="TreeGrafter"/>
</dbReference>
<evidence type="ECO:0000256" key="5">
    <source>
        <dbReference type="SAM" id="Phobius"/>
    </source>
</evidence>
<reference evidence="6" key="1">
    <citation type="submission" date="2009-03" db="EMBL/GenBank/DDBJ databases">
        <title>Caligus clemensi ESTs and full-length cDNAs.</title>
        <authorList>
            <person name="Yasuike M."/>
            <person name="von Schalburg K."/>
            <person name="Cooper G."/>
            <person name="Leong J."/>
            <person name="Jones S.R.M."/>
            <person name="Koop B.F."/>
        </authorList>
    </citation>
    <scope>NUCLEOTIDE SEQUENCE</scope>
    <source>
        <tissue evidence="6">Whole</tissue>
    </source>
</reference>
<keyword evidence="4" id="KW-0949">S-adenosyl-L-methionine</keyword>
<name>C1C188_CALCM</name>
<keyword evidence="2" id="KW-0489">Methyltransferase</keyword>
<keyword evidence="5" id="KW-1133">Transmembrane helix</keyword>
<comment type="similarity">
    <text evidence="1">Belongs to the ANT/ATPSC lysine N-methyltransferase family.</text>
</comment>
<dbReference type="GO" id="GO:1905706">
    <property type="term" value="P:regulation of mitochondrial ATP synthesis coupled proton transport"/>
    <property type="evidence" value="ECO:0007669"/>
    <property type="project" value="TreeGrafter"/>
</dbReference>
<dbReference type="GO" id="GO:0016279">
    <property type="term" value="F:protein-lysine N-methyltransferase activity"/>
    <property type="evidence" value="ECO:0007669"/>
    <property type="project" value="InterPro"/>
</dbReference>
<dbReference type="PANTHER" id="PTHR13610:SF9">
    <property type="entry name" value="FI06469P"/>
    <property type="match status" value="1"/>
</dbReference>
<evidence type="ECO:0000256" key="2">
    <source>
        <dbReference type="ARBA" id="ARBA00022603"/>
    </source>
</evidence>
<keyword evidence="5" id="KW-0812">Transmembrane</keyword>
<keyword evidence="3" id="KW-0808">Transferase</keyword>
<dbReference type="EMBL" id="BT080617">
    <property type="protein sequence ID" value="ACO15041.1"/>
    <property type="molecule type" value="mRNA"/>
</dbReference>
<gene>
    <name evidence="6" type="primary">CP024</name>
</gene>
<evidence type="ECO:0000256" key="4">
    <source>
        <dbReference type="ARBA" id="ARBA00022691"/>
    </source>
</evidence>
<sequence length="227" mass="24878">MECREVVDNIPKTGGSPLKVCSDCVELENEFQKNPGGKPVRSKGLIIAGIAGGAAIALSGICLPFVTPALRRICLPYVPATDTQISNVVRALQGRPKGTKLVDIGSGDGRIVFECAKLGYHATGVELNPWLVLYSKIRNLFIGSSLQGSATFRRKDLWKADLRDFDNIVVFGVEEMMQELEHKLVKEVKLGSQTIACRFPFPNLSCDQEIGEGIDAVWTYTRKKKPV</sequence>
<dbReference type="InterPro" id="IPR026170">
    <property type="entry name" value="FAM173A/B"/>
</dbReference>
<organism evidence="6">
    <name type="scientific">Caligus clemensi</name>
    <name type="common">Sea louse</name>
    <dbReference type="NCBI Taxonomy" id="344056"/>
    <lineage>
        <taxon>Eukaryota</taxon>
        <taxon>Metazoa</taxon>
        <taxon>Ecdysozoa</taxon>
        <taxon>Arthropoda</taxon>
        <taxon>Crustacea</taxon>
        <taxon>Multicrustacea</taxon>
        <taxon>Hexanauplia</taxon>
        <taxon>Copepoda</taxon>
        <taxon>Siphonostomatoida</taxon>
        <taxon>Caligidae</taxon>
        <taxon>Caligus</taxon>
    </lineage>
</organism>
<evidence type="ECO:0000256" key="1">
    <source>
        <dbReference type="ARBA" id="ARBA00010633"/>
    </source>
</evidence>
<evidence type="ECO:0000313" key="6">
    <source>
        <dbReference type="EMBL" id="ACO15041.1"/>
    </source>
</evidence>
<dbReference type="AlphaFoldDB" id="C1C188"/>
<accession>C1C188</accession>
<keyword evidence="5" id="KW-0472">Membrane</keyword>
<proteinExistence type="evidence at transcript level"/>
<dbReference type="Gene3D" id="3.40.50.150">
    <property type="entry name" value="Vaccinia Virus protein VP39"/>
    <property type="match status" value="1"/>
</dbReference>
<protein>
    <submittedName>
        <fullName evidence="6">C16orf24 homolog</fullName>
    </submittedName>
</protein>